<keyword evidence="5 12" id="KW-0808">Transferase</keyword>
<dbReference type="SMART" id="SM00387">
    <property type="entry name" value="HATPase_c"/>
    <property type="match status" value="1"/>
</dbReference>
<keyword evidence="10" id="KW-0472">Membrane</keyword>
<evidence type="ECO:0000256" key="10">
    <source>
        <dbReference type="SAM" id="Phobius"/>
    </source>
</evidence>
<dbReference type="PANTHER" id="PTHR45453:SF1">
    <property type="entry name" value="PHOSPHATE REGULON SENSOR PROTEIN PHOR"/>
    <property type="match status" value="1"/>
</dbReference>
<evidence type="ECO:0000256" key="2">
    <source>
        <dbReference type="ARBA" id="ARBA00004370"/>
    </source>
</evidence>
<dbReference type="InterPro" id="IPR003661">
    <property type="entry name" value="HisK_dim/P_dom"/>
</dbReference>
<dbReference type="InterPro" id="IPR036097">
    <property type="entry name" value="HisK_dim/P_sf"/>
</dbReference>
<dbReference type="Proteomes" id="UP000265828">
    <property type="component" value="Unassembled WGS sequence"/>
</dbReference>
<dbReference type="EMBL" id="RCXQ01000003">
    <property type="protein sequence ID" value="RYT67812.1"/>
    <property type="molecule type" value="Genomic_DNA"/>
</dbReference>
<keyword evidence="10" id="KW-0812">Transmembrane</keyword>
<evidence type="ECO:0000313" key="16">
    <source>
        <dbReference type="Proteomes" id="UP000095409"/>
    </source>
</evidence>
<proteinExistence type="predicted"/>
<dbReference type="GO" id="GO:0005524">
    <property type="term" value="F:ATP binding"/>
    <property type="evidence" value="ECO:0007669"/>
    <property type="project" value="UniProtKB-KW"/>
</dbReference>
<evidence type="ECO:0000313" key="13">
    <source>
        <dbReference type="EMBL" id="RGV64400.1"/>
    </source>
</evidence>
<dbReference type="EC" id="2.7.13.3" evidence="3"/>
<dbReference type="SMART" id="SM00388">
    <property type="entry name" value="HisKA"/>
    <property type="match status" value="1"/>
</dbReference>
<evidence type="ECO:0000313" key="12">
    <source>
        <dbReference type="EMBL" id="CUO29082.1"/>
    </source>
</evidence>
<keyword evidence="8" id="KW-0067">ATP-binding</keyword>
<evidence type="ECO:0000313" key="15">
    <source>
        <dbReference type="EMBL" id="RYT67812.1"/>
    </source>
</evidence>
<dbReference type="Gene3D" id="3.30.565.10">
    <property type="entry name" value="Histidine kinase-like ATPase, C-terminal domain"/>
    <property type="match status" value="1"/>
</dbReference>
<dbReference type="SUPFAM" id="SSF55874">
    <property type="entry name" value="ATPase domain of HSP90 chaperone/DNA topoisomerase II/histidine kinase"/>
    <property type="match status" value="1"/>
</dbReference>
<evidence type="ECO:0000256" key="9">
    <source>
        <dbReference type="ARBA" id="ARBA00023012"/>
    </source>
</evidence>
<name>A0A174DU10_9FIRM</name>
<dbReference type="InterPro" id="IPR004358">
    <property type="entry name" value="Sig_transdc_His_kin-like_C"/>
</dbReference>
<organism evidence="12 16">
    <name type="scientific">Blautia obeum</name>
    <dbReference type="NCBI Taxonomy" id="40520"/>
    <lineage>
        <taxon>Bacteria</taxon>
        <taxon>Bacillati</taxon>
        <taxon>Bacillota</taxon>
        <taxon>Clostridia</taxon>
        <taxon>Lachnospirales</taxon>
        <taxon>Lachnospiraceae</taxon>
        <taxon>Blautia</taxon>
    </lineage>
</organism>
<keyword evidence="10" id="KW-1133">Transmembrane helix</keyword>
<dbReference type="EMBL" id="CYZD01000008">
    <property type="protein sequence ID" value="CUO29082.1"/>
    <property type="molecule type" value="Genomic_DNA"/>
</dbReference>
<dbReference type="Gene3D" id="6.10.340.10">
    <property type="match status" value="1"/>
</dbReference>
<dbReference type="InterPro" id="IPR005467">
    <property type="entry name" value="His_kinase_dom"/>
</dbReference>
<evidence type="ECO:0000313" key="18">
    <source>
        <dbReference type="Proteomes" id="UP000284220"/>
    </source>
</evidence>
<dbReference type="InterPro" id="IPR050351">
    <property type="entry name" value="BphY/WalK/GraS-like"/>
</dbReference>
<feature type="transmembrane region" description="Helical" evidence="10">
    <location>
        <begin position="175"/>
        <end position="199"/>
    </location>
</feature>
<comment type="subcellular location">
    <subcellularLocation>
        <location evidence="2">Membrane</location>
    </subcellularLocation>
</comment>
<dbReference type="PRINTS" id="PR00344">
    <property type="entry name" value="BCTRLSENSOR"/>
</dbReference>
<evidence type="ECO:0000256" key="8">
    <source>
        <dbReference type="ARBA" id="ARBA00022840"/>
    </source>
</evidence>
<dbReference type="GeneID" id="79803009"/>
<dbReference type="EMBL" id="QRZI01000005">
    <property type="protein sequence ID" value="RGV64400.1"/>
    <property type="molecule type" value="Genomic_DNA"/>
</dbReference>
<dbReference type="FunFam" id="3.30.565.10:FF:000037">
    <property type="entry name" value="Hybrid sensor histidine kinase/response regulator"/>
    <property type="match status" value="1"/>
</dbReference>
<dbReference type="Pfam" id="PF02518">
    <property type="entry name" value="HATPase_c"/>
    <property type="match status" value="1"/>
</dbReference>
<keyword evidence="6" id="KW-0547">Nucleotide-binding</keyword>
<dbReference type="Proteomes" id="UP000293506">
    <property type="component" value="Unassembled WGS sequence"/>
</dbReference>
<dbReference type="GO" id="GO:0000155">
    <property type="term" value="F:phosphorelay sensor kinase activity"/>
    <property type="evidence" value="ECO:0007669"/>
    <property type="project" value="InterPro"/>
</dbReference>
<dbReference type="EMBL" id="QRHZ01000005">
    <property type="protein sequence ID" value="RHG16804.1"/>
    <property type="molecule type" value="Genomic_DNA"/>
</dbReference>
<evidence type="ECO:0000313" key="17">
    <source>
        <dbReference type="Proteomes" id="UP000265828"/>
    </source>
</evidence>
<reference evidence="12 16" key="1">
    <citation type="submission" date="2015-09" db="EMBL/GenBank/DDBJ databases">
        <authorList>
            <consortium name="Pathogen Informatics"/>
        </authorList>
    </citation>
    <scope>NUCLEOTIDE SEQUENCE [LARGE SCALE GENOMIC DNA]</scope>
    <source>
        <strain evidence="12 16">2789STDY5608837</strain>
    </source>
</reference>
<dbReference type="Proteomes" id="UP000284220">
    <property type="component" value="Unassembled WGS sequence"/>
</dbReference>
<comment type="catalytic activity">
    <reaction evidence="1">
        <text>ATP + protein L-histidine = ADP + protein N-phospho-L-histidine.</text>
        <dbReference type="EC" id="2.7.13.3"/>
    </reaction>
</comment>
<dbReference type="Gene3D" id="1.10.287.130">
    <property type="match status" value="1"/>
</dbReference>
<dbReference type="CDD" id="cd00075">
    <property type="entry name" value="HATPase"/>
    <property type="match status" value="1"/>
</dbReference>
<evidence type="ECO:0000256" key="4">
    <source>
        <dbReference type="ARBA" id="ARBA00022553"/>
    </source>
</evidence>
<dbReference type="InterPro" id="IPR036890">
    <property type="entry name" value="HATPase_C_sf"/>
</dbReference>
<dbReference type="AlphaFoldDB" id="A0A174DU10"/>
<evidence type="ECO:0000256" key="7">
    <source>
        <dbReference type="ARBA" id="ARBA00022777"/>
    </source>
</evidence>
<accession>A0A174DU10</accession>
<reference evidence="17 18" key="2">
    <citation type="submission" date="2018-08" db="EMBL/GenBank/DDBJ databases">
        <title>A genome reference for cultivated species of the human gut microbiota.</title>
        <authorList>
            <person name="Zou Y."/>
            <person name="Xue W."/>
            <person name="Luo G."/>
        </authorList>
    </citation>
    <scope>NUCLEOTIDE SEQUENCE [LARGE SCALE GENOMIC DNA]</scope>
    <source>
        <strain evidence="13 17">AF14-23</strain>
        <strain evidence="14 18">AM22-9LB</strain>
    </source>
</reference>
<dbReference type="Pfam" id="PF00512">
    <property type="entry name" value="HisKA"/>
    <property type="match status" value="1"/>
</dbReference>
<gene>
    <name evidence="12" type="primary">phoR_6</name>
    <name evidence="14" type="ORF">DW272_11035</name>
    <name evidence="13" type="ORF">DWW07_09425</name>
    <name evidence="15" type="ORF">EAI82_04625</name>
    <name evidence="12" type="ORF">ERS852394_01858</name>
</gene>
<evidence type="ECO:0000259" key="11">
    <source>
        <dbReference type="PROSITE" id="PS50109"/>
    </source>
</evidence>
<keyword evidence="7 13" id="KW-0418">Kinase</keyword>
<protein>
    <recommendedName>
        <fullName evidence="3">histidine kinase</fullName>
        <ecNumber evidence="3">2.7.13.3</ecNumber>
    </recommendedName>
</protein>
<evidence type="ECO:0000256" key="3">
    <source>
        <dbReference type="ARBA" id="ARBA00012438"/>
    </source>
</evidence>
<dbReference type="PROSITE" id="PS50109">
    <property type="entry name" value="HIS_KIN"/>
    <property type="match status" value="1"/>
</dbReference>
<evidence type="ECO:0000256" key="5">
    <source>
        <dbReference type="ARBA" id="ARBA00022679"/>
    </source>
</evidence>
<keyword evidence="4" id="KW-0597">Phosphoprotein</keyword>
<reference evidence="15 19" key="3">
    <citation type="journal article" date="2019" name="Science, e1252229">
        <title>Invertible promoters mediate bacterial phase variation, antibiotic resistance, and host adaptation in the gut.</title>
        <authorList>
            <person name="Jiang X."/>
            <person name="Hall A.B."/>
            <person name="Arthur T.D."/>
            <person name="Plichta D.R."/>
            <person name="Covington C.T."/>
            <person name="Poyet M."/>
            <person name="Crothers J."/>
            <person name="Moses P.L."/>
            <person name="Tolonen A.C."/>
            <person name="Vlamakis H."/>
            <person name="Alm E.J."/>
            <person name="Xavier R.J."/>
        </authorList>
    </citation>
    <scope>NUCLEOTIDE SEQUENCE [LARGE SCALE GENOMIC DNA]</scope>
    <source>
        <strain evidence="19">af_0058</strain>
        <strain evidence="15">Af_0058</strain>
    </source>
</reference>
<evidence type="ECO:0000256" key="1">
    <source>
        <dbReference type="ARBA" id="ARBA00000085"/>
    </source>
</evidence>
<dbReference type="GO" id="GO:0016036">
    <property type="term" value="P:cellular response to phosphate starvation"/>
    <property type="evidence" value="ECO:0007669"/>
    <property type="project" value="TreeGrafter"/>
</dbReference>
<dbReference type="RefSeq" id="WP_005425497.1">
    <property type="nucleotide sequence ID" value="NZ_CP176627.1"/>
</dbReference>
<dbReference type="GO" id="GO:0005886">
    <property type="term" value="C:plasma membrane"/>
    <property type="evidence" value="ECO:0007669"/>
    <property type="project" value="TreeGrafter"/>
</dbReference>
<keyword evidence="9" id="KW-0902">Two-component regulatory system</keyword>
<sequence length="475" mass="53265">MVTKKKTKFFKSLRFRILVILLILGIVPSAIVTQLMISNYEKQAIEVKVSEVSTQCAILCNQIIKENYLNDSSSQSVNSKLELLSNVYGGRMVIVDRDLKVVADTYHVDEGRTLISPKVVKCFKNGEVTNYRRYGQMLEMAIPVKSADVPQIQGAMLVNISISDIMATVGEQEQMAMLLTGIIVALSVLLAYGLSTILVKPLASVTKSIEDLTDGYQKDEISVPDYTETELITDAFNKMLARMKVLDESRSEFVSNVSHELKTPMTSMKVLADSLVGQEGVPEELYQEFMRDITAEIDRENRIITDLLTLVKMDKKSADLQISHMDINQLLEDILKRLRPIADKRNIDLILDSFRPVEADVDELKFTSAISNLVENAIKYNVDDGWVRVSLDADHKFFYVTVADSGMGIPEDSIDRIFERFYRVDKSHSREIGGTGLGLAITRSTIAMHHGVIKVFSREGEGTTFSVRVPLSYIP</sequence>
<dbReference type="CDD" id="cd00082">
    <property type="entry name" value="HisKA"/>
    <property type="match status" value="1"/>
</dbReference>
<dbReference type="Proteomes" id="UP000095409">
    <property type="component" value="Unassembled WGS sequence"/>
</dbReference>
<evidence type="ECO:0000313" key="19">
    <source>
        <dbReference type="Proteomes" id="UP000293506"/>
    </source>
</evidence>
<feature type="domain" description="Histidine kinase" evidence="11">
    <location>
        <begin position="256"/>
        <end position="473"/>
    </location>
</feature>
<evidence type="ECO:0000313" key="14">
    <source>
        <dbReference type="EMBL" id="RHG16804.1"/>
    </source>
</evidence>
<dbReference type="InterPro" id="IPR003594">
    <property type="entry name" value="HATPase_dom"/>
</dbReference>
<dbReference type="PANTHER" id="PTHR45453">
    <property type="entry name" value="PHOSPHATE REGULON SENSOR PROTEIN PHOR"/>
    <property type="match status" value="1"/>
</dbReference>
<evidence type="ECO:0000256" key="6">
    <source>
        <dbReference type="ARBA" id="ARBA00022741"/>
    </source>
</evidence>
<dbReference type="GO" id="GO:0004721">
    <property type="term" value="F:phosphoprotein phosphatase activity"/>
    <property type="evidence" value="ECO:0007669"/>
    <property type="project" value="TreeGrafter"/>
</dbReference>
<dbReference type="SUPFAM" id="SSF47384">
    <property type="entry name" value="Homodimeric domain of signal transducing histidine kinase"/>
    <property type="match status" value="1"/>
</dbReference>